<dbReference type="InterPro" id="IPR011006">
    <property type="entry name" value="CheY-like_superfamily"/>
</dbReference>
<reference evidence="7 8" key="1">
    <citation type="journal article" date="2015" name="Genome Announc.">
        <title>Complete Genome Sequence of Methanosphaerula palustris E1-9CT, a Hydrogenotrophic Methanogen Isolated from a Minerotrophic Fen Peatland.</title>
        <authorList>
            <person name="Cadillo-Quiroz H."/>
            <person name="Browne P."/>
            <person name="Kyrpides N."/>
            <person name="Woyke T."/>
            <person name="Goodwin L."/>
            <person name="Detter C."/>
            <person name="Yavitt J.B."/>
            <person name="Zinder S.H."/>
        </authorList>
    </citation>
    <scope>NUCLEOTIDE SEQUENCE [LARGE SCALE GENOMIC DNA]</scope>
    <source>
        <strain evidence="8">ATCC BAA-1556 / DSM 19958 / E1-9c</strain>
    </source>
</reference>
<dbReference type="InterPro" id="IPR001610">
    <property type="entry name" value="PAC"/>
</dbReference>
<feature type="modified residue" description="4-aspartylphosphate" evidence="1">
    <location>
        <position position="53"/>
    </location>
</feature>
<dbReference type="CDD" id="cd00156">
    <property type="entry name" value="REC"/>
    <property type="match status" value="1"/>
</dbReference>
<evidence type="ECO:0000256" key="2">
    <source>
        <dbReference type="SAM" id="Coils"/>
    </source>
</evidence>
<dbReference type="Gene3D" id="3.30.450.20">
    <property type="entry name" value="PAS domain"/>
    <property type="match status" value="5"/>
</dbReference>
<feature type="domain" description="PAS" evidence="5">
    <location>
        <begin position="134"/>
        <end position="178"/>
    </location>
</feature>
<feature type="domain" description="Response regulatory" evidence="4">
    <location>
        <begin position="3"/>
        <end position="118"/>
    </location>
</feature>
<keyword evidence="7" id="KW-0418">Kinase</keyword>
<keyword evidence="8" id="KW-1185">Reference proteome</keyword>
<keyword evidence="1" id="KW-0597">Phosphoprotein</keyword>
<accession>B8GIL5</accession>
<feature type="domain" description="PAC" evidence="6">
    <location>
        <begin position="987"/>
        <end position="1040"/>
    </location>
</feature>
<feature type="domain" description="PAC" evidence="6">
    <location>
        <begin position="384"/>
        <end position="437"/>
    </location>
</feature>
<feature type="coiled-coil region" evidence="2">
    <location>
        <begin position="563"/>
        <end position="601"/>
    </location>
</feature>
<dbReference type="InterPro" id="IPR036890">
    <property type="entry name" value="HATPase_C_sf"/>
</dbReference>
<evidence type="ECO:0000259" key="6">
    <source>
        <dbReference type="PROSITE" id="PS50113"/>
    </source>
</evidence>
<dbReference type="InterPro" id="IPR013656">
    <property type="entry name" value="PAS_4"/>
</dbReference>
<dbReference type="HOGENOM" id="CLU_000445_114_58_2"/>
<keyword evidence="2" id="KW-0175">Coiled coil</keyword>
<organism evidence="7 8">
    <name type="scientific">Methanosphaerula palustris (strain ATCC BAA-1556 / DSM 19958 / E1-9c)</name>
    <dbReference type="NCBI Taxonomy" id="521011"/>
    <lineage>
        <taxon>Archaea</taxon>
        <taxon>Methanobacteriati</taxon>
        <taxon>Methanobacteriota</taxon>
        <taxon>Stenosarchaea group</taxon>
        <taxon>Methanomicrobia</taxon>
        <taxon>Methanomicrobiales</taxon>
        <taxon>Methanoregulaceae</taxon>
        <taxon>Methanosphaerula</taxon>
    </lineage>
</organism>
<dbReference type="GO" id="GO:0000160">
    <property type="term" value="P:phosphorelay signal transduction system"/>
    <property type="evidence" value="ECO:0007669"/>
    <property type="project" value="InterPro"/>
</dbReference>
<dbReference type="Gene3D" id="3.40.50.2300">
    <property type="match status" value="1"/>
</dbReference>
<feature type="coiled-coil region" evidence="2">
    <location>
        <begin position="265"/>
        <end position="313"/>
    </location>
</feature>
<gene>
    <name evidence="7" type="ordered locus">Mpal_1514</name>
</gene>
<feature type="domain" description="Histidine kinase" evidence="3">
    <location>
        <begin position="1051"/>
        <end position="1247"/>
    </location>
</feature>
<dbReference type="InterPro" id="IPR000700">
    <property type="entry name" value="PAS-assoc_C"/>
</dbReference>
<dbReference type="InterPro" id="IPR001789">
    <property type="entry name" value="Sig_transdc_resp-reg_receiver"/>
</dbReference>
<dbReference type="Pfam" id="PF13188">
    <property type="entry name" value="PAS_8"/>
    <property type="match status" value="1"/>
</dbReference>
<dbReference type="RefSeq" id="WP_012618147.1">
    <property type="nucleotide sequence ID" value="NC_011832.1"/>
</dbReference>
<dbReference type="eggNOG" id="arCOG02333">
    <property type="taxonomic scope" value="Archaea"/>
</dbReference>
<dbReference type="PANTHER" id="PTHR44757:SF2">
    <property type="entry name" value="BIOFILM ARCHITECTURE MAINTENANCE PROTEIN MBAA"/>
    <property type="match status" value="1"/>
</dbReference>
<feature type="domain" description="PAS" evidence="5">
    <location>
        <begin position="916"/>
        <end position="986"/>
    </location>
</feature>
<evidence type="ECO:0000259" key="3">
    <source>
        <dbReference type="PROSITE" id="PS50109"/>
    </source>
</evidence>
<dbReference type="Pfam" id="PF00072">
    <property type="entry name" value="Response_reg"/>
    <property type="match status" value="1"/>
</dbReference>
<name>B8GIL5_METPE</name>
<dbReference type="EMBL" id="CP001338">
    <property type="protein sequence ID" value="ACL16828.1"/>
    <property type="molecule type" value="Genomic_DNA"/>
</dbReference>
<dbReference type="Pfam" id="PF02518">
    <property type="entry name" value="HATPase_c"/>
    <property type="match status" value="1"/>
</dbReference>
<dbReference type="SUPFAM" id="SSF55781">
    <property type="entry name" value="GAF domain-like"/>
    <property type="match status" value="1"/>
</dbReference>
<dbReference type="Gene3D" id="3.30.565.10">
    <property type="entry name" value="Histidine kinase-like ATPase, C-terminal domain"/>
    <property type="match status" value="1"/>
</dbReference>
<dbReference type="SMART" id="SM00086">
    <property type="entry name" value="PAC"/>
    <property type="match status" value="4"/>
</dbReference>
<dbReference type="InterPro" id="IPR005467">
    <property type="entry name" value="His_kinase_dom"/>
</dbReference>
<dbReference type="InterPro" id="IPR000014">
    <property type="entry name" value="PAS"/>
</dbReference>
<dbReference type="NCBIfam" id="TIGR00229">
    <property type="entry name" value="sensory_box"/>
    <property type="match status" value="4"/>
</dbReference>
<sequence length="1253" mass="143540">MYHVLYVDDEPALLELGKIFLEMSGLITVETALSAEQGIQALKDTAIDCIISDYQMPEIDGLKFLKFLRKEKNRIPFVLFTGRGREEVVIEAVNNGVDYYLQKGGDPKSQFVELEHQIKHTIERRRTEIELQESQQRMTDIINHLPDATLAINLDGTVIAWNWAMEEMTGVPKEQMLGTGDYSYALPFYGTRRPILLDLVLQDDEEIWKHYPHIIRKERKLISEIYIPFLAGGKGAYLWFIASPLYDTQGTVTGAIESIRDITDKKNIKTELRDASEQIAADEEELREQYDELKKSEDALRESRAKLEAALASMTDAIFISDTKGRFIDFNDAFATFHRFRNKDECARTLAEYPDFFEVFMPDGELAPLDMWAVPRALRGETVTNAEYTLRRKDTGETWVGSYSFSPILDNDGAIVGSVVLGRDITEKKRAEEALRTSEEDHRRLFETMVQGVVYLDAEGTITSMNPAAERILGKTLDMFLGETSDTVELDLIREDGSPFPGREHPSMVALSTGREVRDVVMGVFIPDEERYRWITINAMPLFRPGKEKPHQVYTIFDDITERKRAEEELLRKTTDLEASYEEITATEEELRENYEKLTGSQQELKISEERYRTLFENMLEGVAYCQMFYDSDGRPDDFIYFSVNAAFDRIIGTTTVVNRRVTEVFPGIKEAYPELFEICGRVARTAKPEAFDIDFKPSGKWLHLSVYSPAKEYFVTVFEDITERKRAERVSSQINRIYQIANQAGSLHEMLQRYVEEFRVFSHCEAIGFRLLDAEGNIPYQAYCGFPESFYERETPLNILSDECMCIYVITGAIKPDLPVATPGGSFYCNATSTFLASISDEERGLTRNVCNEMGYESVALIPIRTSQGIIGLIQFNDHRENMVPLELVQIMEEVALPLGEVIRRMQAKESLIESEEKYRILVENIPEKIFIKNAALTYVSCNEQYARDLGIVPGDIAGKSDFDFFPPELAEKYRADDLAIMDSGETRELEEQYVTEGKEFWISTIKTPLRNDTGTISGILGIFHDISERKNQELALRTANQKLNLMNIVAWHDIYNKVTGLRGYVELSKALITDEKAREFLEREDTILQVIHQQISYTKEYQEMGKQHPRWYSLRELLDNVRMTGVAGSIRIINDAENLELYADPVIEKVFWHLIDNSVKHGEKVTEIRITARQSEIGCTLVYRDDGVGIPEEKRRDLFTKSYGTETGFFLFFVHDLLEISGMTIAETGEPGNGVRFEITIPKGLYRFTDR</sequence>
<dbReference type="eggNOG" id="arCOG06193">
    <property type="taxonomic scope" value="Archaea"/>
</dbReference>
<dbReference type="InterPro" id="IPR052155">
    <property type="entry name" value="Biofilm_reg_signaling"/>
</dbReference>
<dbReference type="PANTHER" id="PTHR44757">
    <property type="entry name" value="DIGUANYLATE CYCLASE DGCP"/>
    <property type="match status" value="1"/>
</dbReference>
<evidence type="ECO:0000313" key="7">
    <source>
        <dbReference type="EMBL" id="ACL16828.1"/>
    </source>
</evidence>
<dbReference type="SUPFAM" id="SSF52172">
    <property type="entry name" value="CheY-like"/>
    <property type="match status" value="1"/>
</dbReference>
<dbReference type="eggNOG" id="arCOG04001">
    <property type="taxonomic scope" value="Archaea"/>
</dbReference>
<dbReference type="CDD" id="cd00075">
    <property type="entry name" value="HATPase"/>
    <property type="match status" value="1"/>
</dbReference>
<dbReference type="STRING" id="521011.Mpal_1514"/>
<dbReference type="SMART" id="SM00091">
    <property type="entry name" value="PAS"/>
    <property type="match status" value="4"/>
</dbReference>
<evidence type="ECO:0000256" key="1">
    <source>
        <dbReference type="PROSITE-ProRule" id="PRU00169"/>
    </source>
</evidence>
<dbReference type="InterPro" id="IPR029016">
    <property type="entry name" value="GAF-like_dom_sf"/>
</dbReference>
<dbReference type="CDD" id="cd00130">
    <property type="entry name" value="PAS"/>
    <property type="match status" value="4"/>
</dbReference>
<proteinExistence type="predicted"/>
<dbReference type="Pfam" id="PF08448">
    <property type="entry name" value="PAS_4"/>
    <property type="match status" value="4"/>
</dbReference>
<dbReference type="KEGG" id="mpl:Mpal_1514"/>
<dbReference type="SMART" id="SM00387">
    <property type="entry name" value="HATPase_c"/>
    <property type="match status" value="1"/>
</dbReference>
<dbReference type="InterPro" id="IPR003594">
    <property type="entry name" value="HATPase_dom"/>
</dbReference>
<evidence type="ECO:0000259" key="5">
    <source>
        <dbReference type="PROSITE" id="PS50112"/>
    </source>
</evidence>
<dbReference type="Gene3D" id="3.30.450.40">
    <property type="match status" value="1"/>
</dbReference>
<feature type="domain" description="PAS" evidence="5">
    <location>
        <begin position="303"/>
        <end position="381"/>
    </location>
</feature>
<dbReference type="PROSITE" id="PS50110">
    <property type="entry name" value="RESPONSE_REGULATORY"/>
    <property type="match status" value="1"/>
</dbReference>
<dbReference type="SUPFAM" id="SSF55874">
    <property type="entry name" value="ATPase domain of HSP90 chaperone/DNA topoisomerase II/histidine kinase"/>
    <property type="match status" value="1"/>
</dbReference>
<dbReference type="PROSITE" id="PS50109">
    <property type="entry name" value="HIS_KIN"/>
    <property type="match status" value="1"/>
</dbReference>
<protein>
    <submittedName>
        <fullName evidence="7">Multi-sensor signal transduction histidine kinase</fullName>
    </submittedName>
</protein>
<dbReference type="AlphaFoldDB" id="B8GIL5"/>
<feature type="domain" description="PAC" evidence="6">
    <location>
        <begin position="223"/>
        <end position="274"/>
    </location>
</feature>
<feature type="domain" description="PAS" evidence="5">
    <location>
        <begin position="438"/>
        <end position="496"/>
    </location>
</feature>
<dbReference type="OrthoDB" id="230688at2157"/>
<evidence type="ECO:0000259" key="4">
    <source>
        <dbReference type="PROSITE" id="PS50110"/>
    </source>
</evidence>
<dbReference type="SUPFAM" id="SSF55785">
    <property type="entry name" value="PYP-like sensor domain (PAS domain)"/>
    <property type="match status" value="5"/>
</dbReference>
<dbReference type="SMART" id="SM00448">
    <property type="entry name" value="REC"/>
    <property type="match status" value="1"/>
</dbReference>
<dbReference type="InterPro" id="IPR035965">
    <property type="entry name" value="PAS-like_dom_sf"/>
</dbReference>
<dbReference type="PROSITE" id="PS50112">
    <property type="entry name" value="PAS"/>
    <property type="match status" value="4"/>
</dbReference>
<dbReference type="GeneID" id="7271059"/>
<dbReference type="Proteomes" id="UP000002457">
    <property type="component" value="Chromosome"/>
</dbReference>
<dbReference type="PROSITE" id="PS50113">
    <property type="entry name" value="PAC"/>
    <property type="match status" value="3"/>
</dbReference>
<keyword evidence="7" id="KW-0808">Transferase</keyword>
<evidence type="ECO:0000313" key="8">
    <source>
        <dbReference type="Proteomes" id="UP000002457"/>
    </source>
</evidence>
<dbReference type="GO" id="GO:0016301">
    <property type="term" value="F:kinase activity"/>
    <property type="evidence" value="ECO:0007669"/>
    <property type="project" value="UniProtKB-KW"/>
</dbReference>